<proteinExistence type="predicted"/>
<protein>
    <submittedName>
        <fullName evidence="1">Uncharacterized protein</fullName>
    </submittedName>
</protein>
<dbReference type="EMBL" id="GBRH01241140">
    <property type="protein sequence ID" value="JAD56755.1"/>
    <property type="molecule type" value="Transcribed_RNA"/>
</dbReference>
<reference evidence="1" key="2">
    <citation type="journal article" date="2015" name="Data Brief">
        <title>Shoot transcriptome of the giant reed, Arundo donax.</title>
        <authorList>
            <person name="Barrero R.A."/>
            <person name="Guerrero F.D."/>
            <person name="Moolhuijzen P."/>
            <person name="Goolsby J.A."/>
            <person name="Tidwell J."/>
            <person name="Bellgard S.E."/>
            <person name="Bellgard M.I."/>
        </authorList>
    </citation>
    <scope>NUCLEOTIDE SEQUENCE</scope>
    <source>
        <tissue evidence="1">Shoot tissue taken approximately 20 cm above the soil surface</tissue>
    </source>
</reference>
<reference evidence="1" key="1">
    <citation type="submission" date="2014-09" db="EMBL/GenBank/DDBJ databases">
        <authorList>
            <person name="Magalhaes I.L.F."/>
            <person name="Oliveira U."/>
            <person name="Santos F.R."/>
            <person name="Vidigal T.H.D.A."/>
            <person name="Brescovit A.D."/>
            <person name="Santos A.J."/>
        </authorList>
    </citation>
    <scope>NUCLEOTIDE SEQUENCE</scope>
    <source>
        <tissue evidence="1">Shoot tissue taken approximately 20 cm above the soil surface</tissue>
    </source>
</reference>
<organism evidence="1">
    <name type="scientific">Arundo donax</name>
    <name type="common">Giant reed</name>
    <name type="synonym">Donax arundinaceus</name>
    <dbReference type="NCBI Taxonomy" id="35708"/>
    <lineage>
        <taxon>Eukaryota</taxon>
        <taxon>Viridiplantae</taxon>
        <taxon>Streptophyta</taxon>
        <taxon>Embryophyta</taxon>
        <taxon>Tracheophyta</taxon>
        <taxon>Spermatophyta</taxon>
        <taxon>Magnoliopsida</taxon>
        <taxon>Liliopsida</taxon>
        <taxon>Poales</taxon>
        <taxon>Poaceae</taxon>
        <taxon>PACMAD clade</taxon>
        <taxon>Arundinoideae</taxon>
        <taxon>Arundineae</taxon>
        <taxon>Arundo</taxon>
    </lineage>
</organism>
<sequence length="36" mass="3951">MSNTTIGQPEAHTLMVIAKLSNLPTPQFQKPVTDKI</sequence>
<dbReference type="AlphaFoldDB" id="A0A0A9B6F6"/>
<name>A0A0A9B6F6_ARUDO</name>
<evidence type="ECO:0000313" key="1">
    <source>
        <dbReference type="EMBL" id="JAD56755.1"/>
    </source>
</evidence>
<accession>A0A0A9B6F6</accession>